<dbReference type="PANTHER" id="PTHR28125:SF2">
    <property type="entry name" value="MEIOTIC EXPRESSION UP-REGULATED PROTEIN 26"/>
    <property type="match status" value="1"/>
</dbReference>
<feature type="non-terminal residue" evidence="2">
    <location>
        <position position="1"/>
    </location>
</feature>
<comment type="caution">
    <text evidence="2">The sequence shown here is derived from an EMBL/GenBank/DDBJ whole genome shotgun (WGS) entry which is preliminary data.</text>
</comment>
<dbReference type="EMBL" id="MU150350">
    <property type="protein sequence ID" value="KAF9458076.1"/>
    <property type="molecule type" value="Genomic_DNA"/>
</dbReference>
<feature type="domain" description="Transcription regulator Rua1 C-terminal" evidence="1">
    <location>
        <begin position="14"/>
        <end position="135"/>
    </location>
</feature>
<gene>
    <name evidence="2" type="ORF">BDZ94DRAFT_1174351</name>
</gene>
<name>A0A9P6CA58_9AGAR</name>
<accession>A0A9P6CA58</accession>
<dbReference type="Proteomes" id="UP000807353">
    <property type="component" value="Unassembled WGS sequence"/>
</dbReference>
<dbReference type="PANTHER" id="PTHR28125">
    <property type="entry name" value="MEIOTIC EXPRESSION UP-REGULATED PROTEIN 26"/>
    <property type="match status" value="1"/>
</dbReference>
<dbReference type="InterPro" id="IPR028012">
    <property type="entry name" value="Rua1_C"/>
</dbReference>
<reference evidence="2" key="1">
    <citation type="submission" date="2020-11" db="EMBL/GenBank/DDBJ databases">
        <authorList>
            <consortium name="DOE Joint Genome Institute"/>
            <person name="Ahrendt S."/>
            <person name="Riley R."/>
            <person name="Andreopoulos W."/>
            <person name="Labutti K."/>
            <person name="Pangilinan J."/>
            <person name="Ruiz-Duenas F.J."/>
            <person name="Barrasa J.M."/>
            <person name="Sanchez-Garcia M."/>
            <person name="Camarero S."/>
            <person name="Miyauchi S."/>
            <person name="Serrano A."/>
            <person name="Linde D."/>
            <person name="Babiker R."/>
            <person name="Drula E."/>
            <person name="Ayuso-Fernandez I."/>
            <person name="Pacheco R."/>
            <person name="Padilla G."/>
            <person name="Ferreira P."/>
            <person name="Barriuso J."/>
            <person name="Kellner H."/>
            <person name="Castanera R."/>
            <person name="Alfaro M."/>
            <person name="Ramirez L."/>
            <person name="Pisabarro A.G."/>
            <person name="Kuo A."/>
            <person name="Tritt A."/>
            <person name="Lipzen A."/>
            <person name="He G."/>
            <person name="Yan M."/>
            <person name="Ng V."/>
            <person name="Cullen D."/>
            <person name="Martin F."/>
            <person name="Rosso M.-N."/>
            <person name="Henrissat B."/>
            <person name="Hibbett D."/>
            <person name="Martinez A.T."/>
            <person name="Grigoriev I.V."/>
        </authorList>
    </citation>
    <scope>NUCLEOTIDE SEQUENCE</scope>
    <source>
        <strain evidence="2">CBS 247.69</strain>
    </source>
</reference>
<dbReference type="OrthoDB" id="5595379at2759"/>
<proteinExistence type="predicted"/>
<dbReference type="AlphaFoldDB" id="A0A9P6CA58"/>
<evidence type="ECO:0000313" key="2">
    <source>
        <dbReference type="EMBL" id="KAF9458076.1"/>
    </source>
</evidence>
<evidence type="ECO:0000259" key="1">
    <source>
        <dbReference type="Pfam" id="PF14616"/>
    </source>
</evidence>
<evidence type="ECO:0000313" key="3">
    <source>
        <dbReference type="Proteomes" id="UP000807353"/>
    </source>
</evidence>
<dbReference type="Pfam" id="PF14616">
    <property type="entry name" value="Rua1_C"/>
    <property type="match status" value="1"/>
</dbReference>
<sequence length="167" mass="19117">RHPGGTYNPPRWPLDLYAPRFVKGKGTAKLGLCPICIEPAERGGHNVKLWFAMKFSAFNYHMQYTHGISASTGLPFSPPVAYRRTQRLEVGKKEKPAIQEGKCHKCKKWIAVEGIKDMESKVKEIFWWKHAASCHHGSTIPGEFCEDVYERDHIHEKLTELSDRVKT</sequence>
<organism evidence="2 3">
    <name type="scientific">Collybia nuda</name>
    <dbReference type="NCBI Taxonomy" id="64659"/>
    <lineage>
        <taxon>Eukaryota</taxon>
        <taxon>Fungi</taxon>
        <taxon>Dikarya</taxon>
        <taxon>Basidiomycota</taxon>
        <taxon>Agaricomycotina</taxon>
        <taxon>Agaricomycetes</taxon>
        <taxon>Agaricomycetidae</taxon>
        <taxon>Agaricales</taxon>
        <taxon>Tricholomatineae</taxon>
        <taxon>Clitocybaceae</taxon>
        <taxon>Collybia</taxon>
    </lineage>
</organism>
<protein>
    <recommendedName>
        <fullName evidence="1">Transcription regulator Rua1 C-terminal domain-containing protein</fullName>
    </recommendedName>
</protein>
<keyword evidence="3" id="KW-1185">Reference proteome</keyword>